<evidence type="ECO:0008006" key="3">
    <source>
        <dbReference type="Google" id="ProtNLM"/>
    </source>
</evidence>
<dbReference type="InterPro" id="IPR032675">
    <property type="entry name" value="LRR_dom_sf"/>
</dbReference>
<dbReference type="InterPro" id="IPR006553">
    <property type="entry name" value="Leu-rich_rpt_Cys-con_subtyp"/>
</dbReference>
<dbReference type="PANTHER" id="PTHR13318">
    <property type="entry name" value="PARTNER OF PAIRED, ISOFORM B-RELATED"/>
    <property type="match status" value="1"/>
</dbReference>
<reference evidence="1" key="1">
    <citation type="submission" date="2022-07" db="EMBL/GenBank/DDBJ databases">
        <title>Phylogenomic reconstructions and comparative analyses of Kickxellomycotina fungi.</title>
        <authorList>
            <person name="Reynolds N.K."/>
            <person name="Stajich J.E."/>
            <person name="Barry K."/>
            <person name="Grigoriev I.V."/>
            <person name="Crous P."/>
            <person name="Smith M.E."/>
        </authorList>
    </citation>
    <scope>NUCLEOTIDE SEQUENCE</scope>
    <source>
        <strain evidence="1">NBRC 32514</strain>
    </source>
</reference>
<dbReference type="GO" id="GO:0019005">
    <property type="term" value="C:SCF ubiquitin ligase complex"/>
    <property type="evidence" value="ECO:0007669"/>
    <property type="project" value="TreeGrafter"/>
</dbReference>
<dbReference type="Proteomes" id="UP001149813">
    <property type="component" value="Unassembled WGS sequence"/>
</dbReference>
<accession>A0A9W8CPV4</accession>
<evidence type="ECO:0000313" key="1">
    <source>
        <dbReference type="EMBL" id="KAJ1719876.1"/>
    </source>
</evidence>
<dbReference type="AlphaFoldDB" id="A0A9W8CPV4"/>
<dbReference type="EMBL" id="JANBOJ010000327">
    <property type="protein sequence ID" value="KAJ1719876.1"/>
    <property type="molecule type" value="Genomic_DNA"/>
</dbReference>
<gene>
    <name evidence="1" type="ORF">LPJ53_005433</name>
</gene>
<sequence length="323" mass="36873">MEPESTKASSGALVFGNGLIFDSIASLLEPADMLQISLTCRLGWKYAISGLWTNPVLLYTNNFRGFVQGVEKRLLFKHGNNERYGDLVRAINLSGLGGRWERVGKNHIEQIFKFCPQLQYLDINLCQHISDEHIVGIFSRNPTTCQSLRYLDISETMFQDETVAAMLGCTKNLTTLVMNETEIATQTVKTVAGFLTGLRSLEISDCFNIDGHDINEIARSCTSIMYLNFDEDLEDDAKEAIQLIKARGGSVRGDYDETIDVLDEEYDEFDESDESIDYEDNGIYQLYPDHDMHHRYHGHDMFHPYRRYAQYEGYSDLDDDSDE</sequence>
<keyword evidence="2" id="KW-1185">Reference proteome</keyword>
<dbReference type="SUPFAM" id="SSF52047">
    <property type="entry name" value="RNI-like"/>
    <property type="match status" value="1"/>
</dbReference>
<name>A0A9W8CPV4_9FUNG</name>
<organism evidence="1 2">
    <name type="scientific">Coemansia erecta</name>
    <dbReference type="NCBI Taxonomy" id="147472"/>
    <lineage>
        <taxon>Eukaryota</taxon>
        <taxon>Fungi</taxon>
        <taxon>Fungi incertae sedis</taxon>
        <taxon>Zoopagomycota</taxon>
        <taxon>Kickxellomycotina</taxon>
        <taxon>Kickxellomycetes</taxon>
        <taxon>Kickxellales</taxon>
        <taxon>Kickxellaceae</taxon>
        <taxon>Coemansia</taxon>
    </lineage>
</organism>
<dbReference type="Gene3D" id="3.80.10.10">
    <property type="entry name" value="Ribonuclease Inhibitor"/>
    <property type="match status" value="1"/>
</dbReference>
<evidence type="ECO:0000313" key="2">
    <source>
        <dbReference type="Proteomes" id="UP001149813"/>
    </source>
</evidence>
<dbReference type="PANTHER" id="PTHR13318:SF190">
    <property type="entry name" value="PARTNER OF PAIRED, ISOFORM B"/>
    <property type="match status" value="1"/>
</dbReference>
<protein>
    <recommendedName>
        <fullName evidence="3">RNI-like protein</fullName>
    </recommendedName>
</protein>
<dbReference type="GO" id="GO:0031146">
    <property type="term" value="P:SCF-dependent proteasomal ubiquitin-dependent protein catabolic process"/>
    <property type="evidence" value="ECO:0007669"/>
    <property type="project" value="TreeGrafter"/>
</dbReference>
<dbReference type="OrthoDB" id="421226at2759"/>
<comment type="caution">
    <text evidence="1">The sequence shown here is derived from an EMBL/GenBank/DDBJ whole genome shotgun (WGS) entry which is preliminary data.</text>
</comment>
<proteinExistence type="predicted"/>
<dbReference type="SMART" id="SM00367">
    <property type="entry name" value="LRR_CC"/>
    <property type="match status" value="3"/>
</dbReference>